<proteinExistence type="predicted"/>
<accession>A0A8S5SNI1</accession>
<sequence>MFNLRKKIIFLFFCFFVLTSCSKTGTKNVDKLNNEIKNSSTQFSLTTEEINVLKKSYSEFTDSDKELFNKILEKYNKFKNESSNDNAFEAKILEKLQEIENFYEKKYINFKNESSIDVKVEEKLLDQNKKLALNKMDLTNENYLIKLTEKGKFIYSVDNKIILEEVMKENDKPRYVRIKILDNSNVEFNGDIIGIIFKDNIKYNTFKNLPSGIYDIDKDINGGTYRISNTTKDTKIKVMNKNNEITVLKLEDYNEVKLDTGMKLIISSVDYITLEKID</sequence>
<name>A0A8S5SNI1_9CAUD</name>
<keyword evidence="1" id="KW-0175">Coiled coil</keyword>
<evidence type="ECO:0000313" key="2">
    <source>
        <dbReference type="EMBL" id="DAF52628.1"/>
    </source>
</evidence>
<evidence type="ECO:0008006" key="3">
    <source>
        <dbReference type="Google" id="ProtNLM"/>
    </source>
</evidence>
<dbReference type="EMBL" id="BK032640">
    <property type="protein sequence ID" value="DAF52628.1"/>
    <property type="molecule type" value="Genomic_DNA"/>
</dbReference>
<evidence type="ECO:0000256" key="1">
    <source>
        <dbReference type="SAM" id="Coils"/>
    </source>
</evidence>
<reference evidence="2" key="1">
    <citation type="journal article" date="2021" name="Proc. Natl. Acad. Sci. U.S.A.">
        <title>A Catalog of Tens of Thousands of Viruses from Human Metagenomes Reveals Hidden Associations with Chronic Diseases.</title>
        <authorList>
            <person name="Tisza M.J."/>
            <person name="Buck C.B."/>
        </authorList>
    </citation>
    <scope>NUCLEOTIDE SEQUENCE</scope>
    <source>
        <strain evidence="2">CtnR613</strain>
    </source>
</reference>
<dbReference type="PROSITE" id="PS51257">
    <property type="entry name" value="PROKAR_LIPOPROTEIN"/>
    <property type="match status" value="1"/>
</dbReference>
<organism evidence="2">
    <name type="scientific">Siphoviridae sp. ctnR613</name>
    <dbReference type="NCBI Taxonomy" id="2827939"/>
    <lineage>
        <taxon>Viruses</taxon>
        <taxon>Duplodnaviria</taxon>
        <taxon>Heunggongvirae</taxon>
        <taxon>Uroviricota</taxon>
        <taxon>Caudoviricetes</taxon>
    </lineage>
</organism>
<feature type="coiled-coil region" evidence="1">
    <location>
        <begin position="93"/>
        <end position="141"/>
    </location>
</feature>
<protein>
    <recommendedName>
        <fullName evidence="3">Lipoprotein</fullName>
    </recommendedName>
</protein>